<gene>
    <name evidence="2" type="ORF">J0654_12005</name>
</gene>
<comment type="caution">
    <text evidence="2">The sequence shown here is derived from an EMBL/GenBank/DDBJ whole genome shotgun (WGS) entry which is preliminary data.</text>
</comment>
<proteinExistence type="predicted"/>
<dbReference type="EMBL" id="JAFLNM010000002">
    <property type="protein sequence ID" value="MBO0342376.1"/>
    <property type="molecule type" value="Genomic_DNA"/>
</dbReference>
<feature type="chain" id="PRO_5045520476" description="PEGA domain-containing protein" evidence="1">
    <location>
        <begin position="20"/>
        <end position="141"/>
    </location>
</feature>
<evidence type="ECO:0008006" key="4">
    <source>
        <dbReference type="Google" id="ProtNLM"/>
    </source>
</evidence>
<keyword evidence="3" id="KW-1185">Reference proteome</keyword>
<sequence length="141" mass="15589">MKRAGIFMTILFLSLQFSSCGVMFGGSRYNGTFVANGRPNADIYINGEKSGQGEVTKILKRNRPVKVEIKEDGCEPVTKNFENAFRTGNFILSVLTWGILGIGVDLGTGASYKPDHRNDPSIAKLNDKNFRFSIDSNCEEQ</sequence>
<organism evidence="2 3">
    <name type="scientific">Flagellimonas profundi</name>
    <dbReference type="NCBI Taxonomy" id="2915620"/>
    <lineage>
        <taxon>Bacteria</taxon>
        <taxon>Pseudomonadati</taxon>
        <taxon>Bacteroidota</taxon>
        <taxon>Flavobacteriia</taxon>
        <taxon>Flavobacteriales</taxon>
        <taxon>Flavobacteriaceae</taxon>
        <taxon>Flagellimonas</taxon>
    </lineage>
</organism>
<name>A0ABS3FHD3_9FLAO</name>
<evidence type="ECO:0000313" key="3">
    <source>
        <dbReference type="Proteomes" id="UP000664807"/>
    </source>
</evidence>
<evidence type="ECO:0000256" key="1">
    <source>
        <dbReference type="SAM" id="SignalP"/>
    </source>
</evidence>
<keyword evidence="1" id="KW-0732">Signal</keyword>
<feature type="signal peptide" evidence="1">
    <location>
        <begin position="1"/>
        <end position="19"/>
    </location>
</feature>
<dbReference type="Proteomes" id="UP000664807">
    <property type="component" value="Unassembled WGS sequence"/>
</dbReference>
<protein>
    <recommendedName>
        <fullName evidence="4">PEGA domain-containing protein</fullName>
    </recommendedName>
</protein>
<dbReference type="RefSeq" id="WP_207029273.1">
    <property type="nucleotide sequence ID" value="NZ_JAFLNM010000002.1"/>
</dbReference>
<accession>A0ABS3FHD3</accession>
<reference evidence="2 3" key="1">
    <citation type="submission" date="2021-03" db="EMBL/GenBank/DDBJ databases">
        <title>Muricauda lutimaris sp. nov. and Muricauda ruestringensis sp. nov, two marine members of the Flavobacteriaceae isolated from deep sea sediments of Western Pacific.</title>
        <authorList>
            <person name="Zhao S."/>
            <person name="Liu R."/>
        </authorList>
    </citation>
    <scope>NUCLEOTIDE SEQUENCE [LARGE SCALE GENOMIC DNA]</scope>
    <source>
        <strain evidence="2 3">BC31-3-A3</strain>
    </source>
</reference>
<evidence type="ECO:0000313" key="2">
    <source>
        <dbReference type="EMBL" id="MBO0342376.1"/>
    </source>
</evidence>